<comment type="caution">
    <text evidence="3">The sequence shown here is derived from an EMBL/GenBank/DDBJ whole genome shotgun (WGS) entry which is preliminary data.</text>
</comment>
<dbReference type="GO" id="GO:0010411">
    <property type="term" value="P:xyloglucan metabolic process"/>
    <property type="evidence" value="ECO:0007669"/>
    <property type="project" value="TreeGrafter"/>
</dbReference>
<dbReference type="SUPFAM" id="SSF110296">
    <property type="entry name" value="Oligoxyloglucan reducing end-specific cellobiohydrolase"/>
    <property type="match status" value="1"/>
</dbReference>
<dbReference type="Gene3D" id="2.130.10.10">
    <property type="entry name" value="YVTN repeat-like/Quinoprotein amine dehydrogenase"/>
    <property type="match status" value="2"/>
</dbReference>
<evidence type="ECO:0000256" key="1">
    <source>
        <dbReference type="SAM" id="SignalP"/>
    </source>
</evidence>
<organism evidence="3">
    <name type="scientific">Ignavibacterium album</name>
    <dbReference type="NCBI Taxonomy" id="591197"/>
    <lineage>
        <taxon>Bacteria</taxon>
        <taxon>Pseudomonadati</taxon>
        <taxon>Ignavibacteriota</taxon>
        <taxon>Ignavibacteria</taxon>
        <taxon>Ignavibacteriales</taxon>
        <taxon>Ignavibacteriaceae</taxon>
        <taxon>Ignavibacterium</taxon>
    </lineage>
</organism>
<keyword evidence="1" id="KW-0732">Signal</keyword>
<dbReference type="InterPro" id="IPR026444">
    <property type="entry name" value="Secre_tail"/>
</dbReference>
<reference evidence="3" key="1">
    <citation type="journal article" date="2020" name="mSystems">
        <title>Genome- and Community-Level Interaction Insights into Carbon Utilization and Element Cycling Functions of Hydrothermarchaeota in Hydrothermal Sediment.</title>
        <authorList>
            <person name="Zhou Z."/>
            <person name="Liu Y."/>
            <person name="Xu W."/>
            <person name="Pan J."/>
            <person name="Luo Z.H."/>
            <person name="Li M."/>
        </authorList>
    </citation>
    <scope>NUCLEOTIDE SEQUENCE [LARGE SCALE GENOMIC DNA]</scope>
    <source>
        <strain evidence="3">SpSt-500</strain>
    </source>
</reference>
<dbReference type="PANTHER" id="PTHR43739:SF5">
    <property type="entry name" value="EXO-ALPHA-SIALIDASE"/>
    <property type="match status" value="1"/>
</dbReference>
<dbReference type="AlphaFoldDB" id="A0A832DNP6"/>
<evidence type="ECO:0000259" key="2">
    <source>
        <dbReference type="Pfam" id="PF18962"/>
    </source>
</evidence>
<name>A0A832DNP6_9BACT</name>
<sequence>MKNLLTFLLFVLLSTISIQSQWQPVGQSSGLGGDINALLELNNILYAGGTAYLFRSADGGQTWNGYFQQLAYAWSLTKQNGNVYCGLAFSPTNPKGVYKSTDNGISWNITSLANQVIWSLAANDSLLVAAADKIYLSTDDGQNWNPIGNFTGYLAISGNRIYSVLSGLRVTSDKGLNWNMINNNAGIAVFAEDSLILFGTQDGQILRSTDFGQSWNQSFNLQGAYVRCIYKYNQFVFAGTDSGFYVSANNGESFFNKNDNLGATRVTSILIYNNDIYVANGNYGGIDVAVWKRPLSEVLDIDDASNEIPDSYFLYQNYPNPFNPRTTISWQTPAGSHQTIKIYDVLGNEVATLVDEYREAGRYKVEFNVAQVSRPELSSGIYLYKLTVGNFTAIRKMMLIK</sequence>
<accession>A0A832DNP6</accession>
<feature type="signal peptide" evidence="1">
    <location>
        <begin position="1"/>
        <end position="22"/>
    </location>
</feature>
<protein>
    <submittedName>
        <fullName evidence="3">T9SS type A sorting domain-containing protein</fullName>
    </submittedName>
</protein>
<feature type="domain" description="Secretion system C-terminal sorting" evidence="2">
    <location>
        <begin position="318"/>
        <end position="398"/>
    </location>
</feature>
<gene>
    <name evidence="3" type="ORF">ENS56_10190</name>
</gene>
<dbReference type="Gene3D" id="2.60.40.4070">
    <property type="match status" value="1"/>
</dbReference>
<dbReference type="InterPro" id="IPR052025">
    <property type="entry name" value="Xyloglucanase_GH74"/>
</dbReference>
<evidence type="ECO:0000313" key="3">
    <source>
        <dbReference type="EMBL" id="HGT48396.1"/>
    </source>
</evidence>
<proteinExistence type="predicted"/>
<dbReference type="Pfam" id="PF18962">
    <property type="entry name" value="Por_Secre_tail"/>
    <property type="match status" value="1"/>
</dbReference>
<dbReference type="EMBL" id="DSVI01000016">
    <property type="protein sequence ID" value="HGT48396.1"/>
    <property type="molecule type" value="Genomic_DNA"/>
</dbReference>
<feature type="chain" id="PRO_5032932155" evidence="1">
    <location>
        <begin position="23"/>
        <end position="401"/>
    </location>
</feature>
<dbReference type="PANTHER" id="PTHR43739">
    <property type="entry name" value="XYLOGLUCANASE (EUROFUNG)"/>
    <property type="match status" value="1"/>
</dbReference>
<dbReference type="InterPro" id="IPR015943">
    <property type="entry name" value="WD40/YVTN_repeat-like_dom_sf"/>
</dbReference>
<dbReference type="NCBIfam" id="TIGR04183">
    <property type="entry name" value="Por_Secre_tail"/>
    <property type="match status" value="1"/>
</dbReference>